<dbReference type="Pfam" id="PF00249">
    <property type="entry name" value="Myb_DNA-binding"/>
    <property type="match status" value="2"/>
</dbReference>
<organism evidence="3 4">
    <name type="scientific">Lyophyllum shimeji</name>
    <name type="common">Hon-shimeji</name>
    <name type="synonym">Tricholoma shimeji</name>
    <dbReference type="NCBI Taxonomy" id="47721"/>
    <lineage>
        <taxon>Eukaryota</taxon>
        <taxon>Fungi</taxon>
        <taxon>Dikarya</taxon>
        <taxon>Basidiomycota</taxon>
        <taxon>Agaricomycotina</taxon>
        <taxon>Agaricomycetes</taxon>
        <taxon>Agaricomycetidae</taxon>
        <taxon>Agaricales</taxon>
        <taxon>Tricholomatineae</taxon>
        <taxon>Lyophyllaceae</taxon>
        <taxon>Lyophyllum</taxon>
    </lineage>
</organism>
<accession>A0A9P3UTN0</accession>
<feature type="compositionally biased region" description="Basic and acidic residues" evidence="1">
    <location>
        <begin position="206"/>
        <end position="217"/>
    </location>
</feature>
<keyword evidence="3" id="KW-0238">DNA-binding</keyword>
<sequence length="1171" mass="127472">MSSGGYDGLHPSSSYGHGDSWRPSGSGGYGYDNPNFYAPRRRTPSPPRRYIPHDGYYPPENSYRPAYNSYRPDEDAAYYSRSPSPDPYARSYARPPEHDAWERPTSWGGMPATSWNDHTVGPLSPTSSNSKARGSGMPATRTFEPSDAWKQNHFDRPLSIDTTRRTSMDRYIADPPVPRTPNPYAAPSAFGSPTSHGAPTAYTMGDRYRPPQPHRELNGFVPRTADSYRPGWSPGGRSDGRKSSGRYTQSRRVSVSEKASSPPPEPQPVSSNESATAAATASGDVKLDSKQQPDAEDVVKVPLAQAVISAVISQVNVIVDADAIETVPYPAAPGPSKSETVLTDPSKAVPETTTDASLPSPLLPKSLSVSAPSPAQVNGIAKPTTAHGEAGSVGSKPDDSAANAAQVSQKSMLPPPSPLGAPPEHPAVADTCSVIAPAENNAKPLAGVPQDDVPVPRSPEKVVPSLPTPLPTPQPPPLLSRPPSPPRPENIPAAANSTREALRIVVMTRLLCDRQTREERVNPVLLSNLALAAQVHQQRPSATPGEIIKEVVEGPRHEKMMENFARIKPCLVERFKERQTLLSEKVQRLRQEYLSLHERWVAHCAALDAQAAAAAPAPELLQHTGRTTRRSMANLGDAVRSDLEMEQIIASLGNDDATDPNHLSLRNLANIPDMISVTNGKIDYFFDDTNHLVEDPAEYYGPHTGIHDWTDQEKEIFLDKFAAYPKQFGMIAEHLPNKTAAQCVDYYYLHKKKLIDFRKVISQYAPNKRKRRGTGKKKGNGLLADIRQHDAEVHGELGSSKTAGRPARGRKTMPPPEPKEPKKSAAARRRNQLDFTPSAGSATPTPEPESRRRGRRSTAAPSSRTVSVSLDDGEEEVPEEEPERPAKRAKRTRKVKSAAIVVDELSTPEPKLPEPTESVSRRKSGSSSAQWSEEDKSLFLTLLGQHGDDFKRIAASMPNKTTIQVSNYYKANLDELDLAKIAASAPKRSPTPDVQDGAKEAPLPGSEASTPAGGITPDPMASLAPDQPHTSMNGARSTMYQEPSRPDLDPKQLSMWSSTPQVRGYPYPVANGRPPAPAPYPPHAIPATYPTHPPAPYTYPPYSSPHYPPYDAYIPPRPLARIPHPYSMADPLSVPGHRMSPAVPQMRGRENPYPVLQQPGHPSYHYSLESS</sequence>
<feature type="region of interest" description="Disordered" evidence="1">
    <location>
        <begin position="442"/>
        <end position="496"/>
    </location>
</feature>
<feature type="domain" description="SANT" evidence="2">
    <location>
        <begin position="704"/>
        <end position="755"/>
    </location>
</feature>
<feature type="compositionally biased region" description="Polar residues" evidence="1">
    <location>
        <begin position="833"/>
        <end position="842"/>
    </location>
</feature>
<reference evidence="3" key="1">
    <citation type="submission" date="2022-07" db="EMBL/GenBank/DDBJ databases">
        <title>The genome of Lyophyllum shimeji provides insight into the initial evolution of ectomycorrhizal fungal genome.</title>
        <authorList>
            <person name="Kobayashi Y."/>
            <person name="Shibata T."/>
            <person name="Hirakawa H."/>
            <person name="Shigenobu S."/>
            <person name="Nishiyama T."/>
            <person name="Yamada A."/>
            <person name="Hasebe M."/>
            <person name="Kawaguchi M."/>
        </authorList>
    </citation>
    <scope>NUCLEOTIDE SEQUENCE</scope>
    <source>
        <strain evidence="3">AT787</strain>
    </source>
</reference>
<gene>
    <name evidence="3" type="primary">SNT1</name>
    <name evidence="3" type="ORF">LshimejAT787_1103410</name>
</gene>
<dbReference type="InterPro" id="IPR001005">
    <property type="entry name" value="SANT/Myb"/>
</dbReference>
<feature type="region of interest" description="Disordered" evidence="1">
    <location>
        <begin position="327"/>
        <end position="427"/>
    </location>
</feature>
<dbReference type="SUPFAM" id="SSF46689">
    <property type="entry name" value="Homeodomain-like"/>
    <property type="match status" value="2"/>
</dbReference>
<dbReference type="Gene3D" id="1.20.58.1880">
    <property type="match status" value="1"/>
</dbReference>
<dbReference type="CDD" id="cd00167">
    <property type="entry name" value="SANT"/>
    <property type="match status" value="2"/>
</dbReference>
<dbReference type="PROSITE" id="PS51293">
    <property type="entry name" value="SANT"/>
    <property type="match status" value="2"/>
</dbReference>
<feature type="compositionally biased region" description="Polar residues" evidence="1">
    <location>
        <begin position="1028"/>
        <end position="1041"/>
    </location>
</feature>
<dbReference type="PANTHER" id="PTHR13992:SF39">
    <property type="entry name" value="SMRTER, ISOFORM G"/>
    <property type="match status" value="1"/>
</dbReference>
<name>A0A9P3UTN0_LYOSH</name>
<evidence type="ECO:0000256" key="1">
    <source>
        <dbReference type="SAM" id="MobiDB-lite"/>
    </source>
</evidence>
<dbReference type="EMBL" id="BRPK01000011">
    <property type="protein sequence ID" value="GLB42326.1"/>
    <property type="molecule type" value="Genomic_DNA"/>
</dbReference>
<dbReference type="GO" id="GO:0006357">
    <property type="term" value="P:regulation of transcription by RNA polymerase II"/>
    <property type="evidence" value="ECO:0007669"/>
    <property type="project" value="TreeGrafter"/>
</dbReference>
<feature type="compositionally biased region" description="Pro residues" evidence="1">
    <location>
        <begin position="466"/>
        <end position="489"/>
    </location>
</feature>
<feature type="compositionally biased region" description="Basic residues" evidence="1">
    <location>
        <begin position="887"/>
        <end position="896"/>
    </location>
</feature>
<comment type="caution">
    <text evidence="3">The sequence shown here is derived from an EMBL/GenBank/DDBJ whole genome shotgun (WGS) entry which is preliminary data.</text>
</comment>
<dbReference type="GO" id="GO:0003677">
    <property type="term" value="F:DNA binding"/>
    <property type="evidence" value="ECO:0007669"/>
    <property type="project" value="UniProtKB-KW"/>
</dbReference>
<feature type="region of interest" description="Disordered" evidence="1">
    <location>
        <begin position="790"/>
        <end position="934"/>
    </location>
</feature>
<feature type="compositionally biased region" description="Pro residues" evidence="1">
    <location>
        <begin position="413"/>
        <end position="425"/>
    </location>
</feature>
<dbReference type="SMART" id="SM00717">
    <property type="entry name" value="SANT"/>
    <property type="match status" value="2"/>
</dbReference>
<feature type="region of interest" description="Disordered" evidence="1">
    <location>
        <begin position="984"/>
        <end position="1059"/>
    </location>
</feature>
<feature type="compositionally biased region" description="Basic and acidic residues" evidence="1">
    <location>
        <begin position="285"/>
        <end position="296"/>
    </location>
</feature>
<dbReference type="InterPro" id="IPR051571">
    <property type="entry name" value="N-CoR_corepressor"/>
</dbReference>
<feature type="compositionally biased region" description="Acidic residues" evidence="1">
    <location>
        <begin position="871"/>
        <end position="882"/>
    </location>
</feature>
<dbReference type="PANTHER" id="PTHR13992">
    <property type="entry name" value="NUCLEAR RECEPTOR CO-REPRESSOR RELATED NCOR"/>
    <property type="match status" value="1"/>
</dbReference>
<feature type="compositionally biased region" description="Basic and acidic residues" evidence="1">
    <location>
        <begin position="150"/>
        <end position="172"/>
    </location>
</feature>
<feature type="compositionally biased region" description="Low complexity" evidence="1">
    <location>
        <begin position="857"/>
        <end position="869"/>
    </location>
</feature>
<evidence type="ECO:0000259" key="2">
    <source>
        <dbReference type="PROSITE" id="PS51293"/>
    </source>
</evidence>
<feature type="domain" description="SANT" evidence="2">
    <location>
        <begin position="926"/>
        <end position="977"/>
    </location>
</feature>
<protein>
    <submittedName>
        <fullName evidence="3">SANT SWI3, ADA2, N-CoR and TFIIIB'' DNA-binding domains containing protein</fullName>
    </submittedName>
</protein>
<feature type="region of interest" description="Disordered" evidence="1">
    <location>
        <begin position="1"/>
        <end position="296"/>
    </location>
</feature>
<feature type="region of interest" description="Disordered" evidence="1">
    <location>
        <begin position="1131"/>
        <end position="1171"/>
    </location>
</feature>
<dbReference type="AlphaFoldDB" id="A0A9P3UTN0"/>
<dbReference type="InterPro" id="IPR009057">
    <property type="entry name" value="Homeodomain-like_sf"/>
</dbReference>
<evidence type="ECO:0000313" key="3">
    <source>
        <dbReference type="EMBL" id="GLB42326.1"/>
    </source>
</evidence>
<feature type="compositionally biased region" description="Low complexity" evidence="1">
    <location>
        <begin position="268"/>
        <end position="282"/>
    </location>
</feature>
<dbReference type="GO" id="GO:0034967">
    <property type="term" value="C:Set3 complex"/>
    <property type="evidence" value="ECO:0007669"/>
    <property type="project" value="TreeGrafter"/>
</dbReference>
<dbReference type="InterPro" id="IPR017884">
    <property type="entry name" value="SANT_dom"/>
</dbReference>
<dbReference type="Proteomes" id="UP001063166">
    <property type="component" value="Unassembled WGS sequence"/>
</dbReference>
<dbReference type="Gene3D" id="1.10.10.60">
    <property type="entry name" value="Homeodomain-like"/>
    <property type="match status" value="1"/>
</dbReference>
<evidence type="ECO:0000313" key="4">
    <source>
        <dbReference type="Proteomes" id="UP001063166"/>
    </source>
</evidence>
<proteinExistence type="predicted"/>
<feature type="compositionally biased region" description="Low complexity" evidence="1">
    <location>
        <begin position="356"/>
        <end position="375"/>
    </location>
</feature>
<keyword evidence="4" id="KW-1185">Reference proteome</keyword>
<dbReference type="OrthoDB" id="10258692at2759"/>